<dbReference type="SUPFAM" id="SSF55031">
    <property type="entry name" value="Bacterial exopeptidase dimerisation domain"/>
    <property type="match status" value="1"/>
</dbReference>
<dbReference type="NCBIfam" id="TIGR01891">
    <property type="entry name" value="amidohydrolases"/>
    <property type="match status" value="1"/>
</dbReference>
<organism evidence="3 4">
    <name type="scientific">Emergencia timonensis</name>
    <dbReference type="NCBI Taxonomy" id="1776384"/>
    <lineage>
        <taxon>Bacteria</taxon>
        <taxon>Bacillati</taxon>
        <taxon>Bacillota</taxon>
        <taxon>Clostridia</taxon>
        <taxon>Peptostreptococcales</taxon>
        <taxon>Anaerovoracaceae</taxon>
        <taxon>Emergencia</taxon>
    </lineage>
</organism>
<dbReference type="InterPro" id="IPR036264">
    <property type="entry name" value="Bact_exopeptidase_dim_dom"/>
</dbReference>
<dbReference type="GO" id="GO:0046657">
    <property type="term" value="P:folic acid catabolic process"/>
    <property type="evidence" value="ECO:0007669"/>
    <property type="project" value="TreeGrafter"/>
</dbReference>
<dbReference type="PIRSF" id="PIRSF037226">
    <property type="entry name" value="Amidohydrolase_ACY1L2_prd"/>
    <property type="match status" value="1"/>
</dbReference>
<dbReference type="Gene3D" id="3.30.70.360">
    <property type="match status" value="1"/>
</dbReference>
<gene>
    <name evidence="3" type="ORF">DW099_07035</name>
</gene>
<dbReference type="InterPro" id="IPR052030">
    <property type="entry name" value="Peptidase_M20/M20A_hydrolases"/>
</dbReference>
<dbReference type="GO" id="GO:0005737">
    <property type="term" value="C:cytoplasm"/>
    <property type="evidence" value="ECO:0007669"/>
    <property type="project" value="TreeGrafter"/>
</dbReference>
<protein>
    <recommendedName>
        <fullName evidence="1">Peptidase M20 domain-containing protein 2</fullName>
    </recommendedName>
</protein>
<dbReference type="Gene3D" id="3.40.630.10">
    <property type="entry name" value="Zn peptidases"/>
    <property type="match status" value="1"/>
</dbReference>
<reference evidence="3 4" key="1">
    <citation type="submission" date="2018-08" db="EMBL/GenBank/DDBJ databases">
        <title>A genome reference for cultivated species of the human gut microbiota.</title>
        <authorList>
            <person name="Zou Y."/>
            <person name="Xue W."/>
            <person name="Luo G."/>
        </authorList>
    </citation>
    <scope>NUCLEOTIDE SEQUENCE [LARGE SCALE GENOMIC DNA]</scope>
    <source>
        <strain evidence="3 4">AM07-24</strain>
    </source>
</reference>
<comment type="similarity">
    <text evidence="1">Belongs to the peptidase M20A family.</text>
</comment>
<evidence type="ECO:0000256" key="1">
    <source>
        <dbReference type="PIRNR" id="PIRNR037226"/>
    </source>
</evidence>
<dbReference type="Proteomes" id="UP000284841">
    <property type="component" value="Unassembled WGS sequence"/>
</dbReference>
<dbReference type="InterPro" id="IPR017439">
    <property type="entry name" value="Amidohydrolase"/>
</dbReference>
<dbReference type="InterPro" id="IPR017144">
    <property type="entry name" value="Xaa-Arg_dipeptidase"/>
</dbReference>
<dbReference type="GO" id="GO:0071713">
    <property type="term" value="F:para-aminobenzoyl-glutamate hydrolase activity"/>
    <property type="evidence" value="ECO:0007669"/>
    <property type="project" value="TreeGrafter"/>
</dbReference>
<dbReference type="InterPro" id="IPR011650">
    <property type="entry name" value="Peptidase_M20_dimer"/>
</dbReference>
<sequence>MNYHELKERIYSEIEKNKAELTALNDDIADHPEISGEEYETSKKIVKLLDKHGYHTEYPFAGLDTAFKAVYGDNNHKYKIAILTEYDALPEIGHACGHCLSGSISVLSGLATKNLQDELDADIHVIGTPIEETDGAKCTMVKKGVFDDYDMAIMVHLYNSNIVAPTLQGLASYMYQFHGKAAHASAAPWDGVNAFNAAQLMFHAVDMLRQHCKPDAQFHGIIRNGGEAPNIVPEEVTAEFYIRALDKHYLQELVQKVDDCAKGAAIATQTTWDKYATAEVYDNLKKNPTGVSSLEEVYDELAIPINGDPNKIFGSSDAGNVSFACPAFHPCLQVVDADTPIHTRGFAEAMKTERAHQALVTGAKIISLQIAKIFSDEDKINRLKADFERD</sequence>
<evidence type="ECO:0000259" key="2">
    <source>
        <dbReference type="Pfam" id="PF07687"/>
    </source>
</evidence>
<dbReference type="InterPro" id="IPR002933">
    <property type="entry name" value="Peptidase_M20"/>
</dbReference>
<proteinExistence type="inferred from homology"/>
<dbReference type="CDD" id="cd03887">
    <property type="entry name" value="M20_Acy1L2"/>
    <property type="match status" value="1"/>
</dbReference>
<dbReference type="FunFam" id="3.30.70.360:FF:000004">
    <property type="entry name" value="Peptidase M20 domain-containing protein 2"/>
    <property type="match status" value="1"/>
</dbReference>
<dbReference type="AlphaFoldDB" id="A0A415E3Q2"/>
<comment type="caution">
    <text evidence="3">The sequence shown here is derived from an EMBL/GenBank/DDBJ whole genome shotgun (WGS) entry which is preliminary data.</text>
</comment>
<dbReference type="PANTHER" id="PTHR30575">
    <property type="entry name" value="PEPTIDASE M20"/>
    <property type="match status" value="1"/>
</dbReference>
<dbReference type="GO" id="GO:0016805">
    <property type="term" value="F:dipeptidase activity"/>
    <property type="evidence" value="ECO:0007669"/>
    <property type="project" value="InterPro"/>
</dbReference>
<evidence type="ECO:0000313" key="3">
    <source>
        <dbReference type="EMBL" id="RHJ88165.1"/>
    </source>
</evidence>
<dbReference type="SUPFAM" id="SSF53187">
    <property type="entry name" value="Zn-dependent exopeptidases"/>
    <property type="match status" value="1"/>
</dbReference>
<dbReference type="Pfam" id="PF01546">
    <property type="entry name" value="Peptidase_M20"/>
    <property type="match status" value="1"/>
</dbReference>
<name>A0A415E3Q2_9FIRM</name>
<evidence type="ECO:0000313" key="4">
    <source>
        <dbReference type="Proteomes" id="UP000284841"/>
    </source>
</evidence>
<keyword evidence="4" id="KW-1185">Reference proteome</keyword>
<feature type="domain" description="Peptidase M20 dimerisation" evidence="2">
    <location>
        <begin position="168"/>
        <end position="263"/>
    </location>
</feature>
<accession>A0A415E3Q2</accession>
<dbReference type="STRING" id="1776384.GCA_900086585_03747"/>
<dbReference type="Pfam" id="PF07687">
    <property type="entry name" value="M20_dimer"/>
    <property type="match status" value="1"/>
</dbReference>
<dbReference type="OrthoDB" id="9781032at2"/>
<dbReference type="EMBL" id="QRMS01000002">
    <property type="protein sequence ID" value="RHJ88165.1"/>
    <property type="molecule type" value="Genomic_DNA"/>
</dbReference>
<dbReference type="PANTHER" id="PTHR30575:SF3">
    <property type="entry name" value="PEPTIDASE M20 DIMERISATION DOMAIN-CONTAINING PROTEIN"/>
    <property type="match status" value="1"/>
</dbReference>
<dbReference type="RefSeq" id="WP_118334751.1">
    <property type="nucleotide sequence ID" value="NZ_AP025567.1"/>
</dbReference>